<dbReference type="Proteomes" id="UP000749471">
    <property type="component" value="Unassembled WGS sequence"/>
</dbReference>
<feature type="transmembrane region" description="Helical" evidence="1">
    <location>
        <begin position="12"/>
        <end position="31"/>
    </location>
</feature>
<keyword evidence="3" id="KW-1185">Reference proteome</keyword>
<keyword evidence="1" id="KW-0812">Transmembrane</keyword>
<comment type="caution">
    <text evidence="2">The sequence shown here is derived from an EMBL/GenBank/DDBJ whole genome shotgun (WGS) entry which is preliminary data.</text>
</comment>
<protein>
    <submittedName>
        <fullName evidence="2">Uncharacterized protein</fullName>
    </submittedName>
</protein>
<sequence>MSRMFKVTEKLILLISLVSLVLLLFIQFINYDDNTSINTSYTSKFLPPSQDMERAVVILKLKDSEFKDTKVLLNGDPIDSFEKNDEISLEVYENDIIEIDGTKYQENIVVTVVGISSNLEYPNLDSEISTFQSIEILGRVKLK</sequence>
<keyword evidence="1" id="KW-0472">Membrane</keyword>
<evidence type="ECO:0000313" key="3">
    <source>
        <dbReference type="Proteomes" id="UP000749471"/>
    </source>
</evidence>
<reference evidence="2 3" key="1">
    <citation type="submission" date="2021-06" db="EMBL/GenBank/DDBJ databases">
        <authorList>
            <person name="Sun Q."/>
            <person name="Li D."/>
        </authorList>
    </citation>
    <scope>NUCLEOTIDE SEQUENCE [LARGE SCALE GENOMIC DNA]</scope>
    <source>
        <strain evidence="2 3">MSJ-40</strain>
    </source>
</reference>
<name>A0ABS6E3V9_9FIRM</name>
<accession>A0ABS6E3V9</accession>
<gene>
    <name evidence="2" type="ORF">KQI42_06230</name>
</gene>
<proteinExistence type="predicted"/>
<evidence type="ECO:0000256" key="1">
    <source>
        <dbReference type="SAM" id="Phobius"/>
    </source>
</evidence>
<dbReference type="EMBL" id="JAHLPM010000004">
    <property type="protein sequence ID" value="MBU5437595.1"/>
    <property type="molecule type" value="Genomic_DNA"/>
</dbReference>
<organism evidence="2 3">
    <name type="scientific">Tissierella simiarum</name>
    <dbReference type="NCBI Taxonomy" id="2841534"/>
    <lineage>
        <taxon>Bacteria</taxon>
        <taxon>Bacillati</taxon>
        <taxon>Bacillota</taxon>
        <taxon>Tissierellia</taxon>
        <taxon>Tissierellales</taxon>
        <taxon>Tissierellaceae</taxon>
        <taxon>Tissierella</taxon>
    </lineage>
</organism>
<keyword evidence="1" id="KW-1133">Transmembrane helix</keyword>
<dbReference type="RefSeq" id="WP_216517862.1">
    <property type="nucleotide sequence ID" value="NZ_JAHLPM010000004.1"/>
</dbReference>
<evidence type="ECO:0000313" key="2">
    <source>
        <dbReference type="EMBL" id="MBU5437595.1"/>
    </source>
</evidence>